<dbReference type="EMBL" id="JAHRHJ020000004">
    <property type="protein sequence ID" value="KAH9317257.1"/>
    <property type="molecule type" value="Genomic_DNA"/>
</dbReference>
<protein>
    <submittedName>
        <fullName evidence="1">Uncharacterized protein</fullName>
    </submittedName>
</protein>
<name>A0AA38LDU5_TAXCH</name>
<feature type="non-terminal residue" evidence="1">
    <location>
        <position position="83"/>
    </location>
</feature>
<comment type="caution">
    <text evidence="1">The sequence shown here is derived from an EMBL/GenBank/DDBJ whole genome shotgun (WGS) entry which is preliminary data.</text>
</comment>
<evidence type="ECO:0000313" key="1">
    <source>
        <dbReference type="EMBL" id="KAH9317257.1"/>
    </source>
</evidence>
<evidence type="ECO:0000313" key="2">
    <source>
        <dbReference type="Proteomes" id="UP000824469"/>
    </source>
</evidence>
<dbReference type="AlphaFoldDB" id="A0AA38LDU5"/>
<keyword evidence="2" id="KW-1185">Reference proteome</keyword>
<reference evidence="1 2" key="1">
    <citation type="journal article" date="2021" name="Nat. Plants">
        <title>The Taxus genome provides insights into paclitaxel biosynthesis.</title>
        <authorList>
            <person name="Xiong X."/>
            <person name="Gou J."/>
            <person name="Liao Q."/>
            <person name="Li Y."/>
            <person name="Zhou Q."/>
            <person name="Bi G."/>
            <person name="Li C."/>
            <person name="Du R."/>
            <person name="Wang X."/>
            <person name="Sun T."/>
            <person name="Guo L."/>
            <person name="Liang H."/>
            <person name="Lu P."/>
            <person name="Wu Y."/>
            <person name="Zhang Z."/>
            <person name="Ro D.K."/>
            <person name="Shang Y."/>
            <person name="Huang S."/>
            <person name="Yan J."/>
        </authorList>
    </citation>
    <scope>NUCLEOTIDE SEQUENCE [LARGE SCALE GENOMIC DNA]</scope>
    <source>
        <strain evidence="1">Ta-2019</strain>
    </source>
</reference>
<gene>
    <name evidence="1" type="ORF">KI387_019026</name>
</gene>
<dbReference type="Proteomes" id="UP000824469">
    <property type="component" value="Unassembled WGS sequence"/>
</dbReference>
<organism evidence="1 2">
    <name type="scientific">Taxus chinensis</name>
    <name type="common">Chinese yew</name>
    <name type="synonym">Taxus wallichiana var. chinensis</name>
    <dbReference type="NCBI Taxonomy" id="29808"/>
    <lineage>
        <taxon>Eukaryota</taxon>
        <taxon>Viridiplantae</taxon>
        <taxon>Streptophyta</taxon>
        <taxon>Embryophyta</taxon>
        <taxon>Tracheophyta</taxon>
        <taxon>Spermatophyta</taxon>
        <taxon>Pinopsida</taxon>
        <taxon>Pinidae</taxon>
        <taxon>Conifers II</taxon>
        <taxon>Cupressales</taxon>
        <taxon>Taxaceae</taxon>
        <taxon>Taxus</taxon>
    </lineage>
</organism>
<proteinExistence type="predicted"/>
<sequence>MGNLAGGSYVLLPSVRVSRDCGSVAGMRAVEDVARQQSVVRGHSQGRDLGRMFVGIGCEGYPGGEGSGGAWKVGVSRGSNGYL</sequence>
<accession>A0AA38LDU5</accession>